<name>A0AAC8XKL4_9ALTE</name>
<evidence type="ECO:0000313" key="1">
    <source>
        <dbReference type="EMBL" id="AMJ79023.1"/>
    </source>
</evidence>
<proteinExistence type="predicted"/>
<accession>A0AAC8XKL4</accession>
<dbReference type="Proteomes" id="UP000061468">
    <property type="component" value="Chromosome"/>
</dbReference>
<evidence type="ECO:0000313" key="2">
    <source>
        <dbReference type="Proteomes" id="UP000061468"/>
    </source>
</evidence>
<organism evidence="1 2">
    <name type="scientific">Alteromonas mediterranea</name>
    <dbReference type="NCBI Taxonomy" id="314275"/>
    <lineage>
        <taxon>Bacteria</taxon>
        <taxon>Pseudomonadati</taxon>
        <taxon>Pseudomonadota</taxon>
        <taxon>Gammaproteobacteria</taxon>
        <taxon>Alteromonadales</taxon>
        <taxon>Alteromonadaceae</taxon>
        <taxon>Alteromonas/Salinimonas group</taxon>
        <taxon>Alteromonas</taxon>
    </lineage>
</organism>
<dbReference type="AlphaFoldDB" id="A0AAC8XKL4"/>
<sequence length="71" mass="8410">MQPEANAVIQLASIAWLDERLNILQRFIFIISPSNRYNYIRKDFILAYLYEQWLNRILASVHLDSTALQIN</sequence>
<reference evidence="1 2" key="1">
    <citation type="submission" date="2015-12" db="EMBL/GenBank/DDBJ databases">
        <title>Intraspecies pangenome expansion in the marine bacterium Alteromonas.</title>
        <authorList>
            <person name="Lopez-Perez M."/>
            <person name="Rodriguez-Valera F."/>
        </authorList>
    </citation>
    <scope>NUCLEOTIDE SEQUENCE [LARGE SCALE GENOMIC DNA]</scope>
    <source>
        <strain evidence="1 2">UM8</strain>
    </source>
</reference>
<dbReference type="EMBL" id="CP013928">
    <property type="protein sequence ID" value="AMJ79023.1"/>
    <property type="molecule type" value="Genomic_DNA"/>
</dbReference>
<gene>
    <name evidence="1" type="ORF">AV942_12330</name>
</gene>
<protein>
    <submittedName>
        <fullName evidence="1">Uncharacterized protein</fullName>
    </submittedName>
</protein>